<evidence type="ECO:0000256" key="1">
    <source>
        <dbReference type="SAM" id="MobiDB-lite"/>
    </source>
</evidence>
<dbReference type="Pfam" id="PF13764">
    <property type="entry name" value="E3_UbLigase_R4"/>
    <property type="match status" value="1"/>
</dbReference>
<feature type="region of interest" description="Disordered" evidence="1">
    <location>
        <begin position="235"/>
        <end position="255"/>
    </location>
</feature>
<feature type="domain" description="E3 ubiquitin ligase UBR4 C-terminal" evidence="2">
    <location>
        <begin position="18"/>
        <end position="221"/>
    </location>
</feature>
<feature type="compositionally biased region" description="Low complexity" evidence="1">
    <location>
        <begin position="87"/>
        <end position="107"/>
    </location>
</feature>
<dbReference type="InterPro" id="IPR025704">
    <property type="entry name" value="E3_Ub_ligase_UBR4_C"/>
</dbReference>
<accession>A0A7S2BPT9</accession>
<gene>
    <name evidence="3" type="ORF">DSPE1174_LOCUS9182</name>
</gene>
<reference evidence="3" key="1">
    <citation type="submission" date="2021-01" db="EMBL/GenBank/DDBJ databases">
        <authorList>
            <person name="Corre E."/>
            <person name="Pelletier E."/>
            <person name="Niang G."/>
            <person name="Scheremetjew M."/>
            <person name="Finn R."/>
            <person name="Kale V."/>
            <person name="Holt S."/>
            <person name="Cochrane G."/>
            <person name="Meng A."/>
            <person name="Brown T."/>
            <person name="Cohen L."/>
        </authorList>
    </citation>
    <scope>NUCLEOTIDE SEQUENCE</scope>
    <source>
        <strain evidence="3">CCMP1381</strain>
    </source>
</reference>
<dbReference type="AlphaFoldDB" id="A0A7S2BPT9"/>
<organism evidence="3">
    <name type="scientific">Octactis speculum</name>
    <dbReference type="NCBI Taxonomy" id="3111310"/>
    <lineage>
        <taxon>Eukaryota</taxon>
        <taxon>Sar</taxon>
        <taxon>Stramenopiles</taxon>
        <taxon>Ochrophyta</taxon>
        <taxon>Dictyochophyceae</taxon>
        <taxon>Dictyochales</taxon>
        <taxon>Dictyochaceae</taxon>
        <taxon>Octactis</taxon>
    </lineage>
</organism>
<feature type="compositionally biased region" description="Basic and acidic residues" evidence="1">
    <location>
        <begin position="238"/>
        <end position="255"/>
    </location>
</feature>
<name>A0A7S2BPT9_9STRA</name>
<dbReference type="EMBL" id="HBGS01017442">
    <property type="protein sequence ID" value="CAD9403281.1"/>
    <property type="molecule type" value="Transcribed_RNA"/>
</dbReference>
<sequence length="255" mass="27975">MMMEEAAAAVGGERRGEASHEAAPFMVLLSVFFSPLESWEEQKAELLRRCILLVHQRQQSGRPFIGSGLTITRKRSRTNSFSVFNAASSSSSLPPSASSSSSAAAAGVGIGAGSPGKRRRRANSDAEDETPAREKSALENCRPMFLLVCLADALQHHCRKKSSESDASAGGAAEVESLDSDALLRRRVRDHESILRWCEEFVNVFEAKLATACSSETYLDFLNLSEIHRHTIRSTMGENDKSHVSEDTTKWQERS</sequence>
<evidence type="ECO:0000259" key="2">
    <source>
        <dbReference type="Pfam" id="PF13764"/>
    </source>
</evidence>
<feature type="region of interest" description="Disordered" evidence="1">
    <location>
        <begin position="87"/>
        <end position="135"/>
    </location>
</feature>
<protein>
    <recommendedName>
        <fullName evidence="2">E3 ubiquitin ligase UBR4 C-terminal domain-containing protein</fullName>
    </recommendedName>
</protein>
<proteinExistence type="predicted"/>
<evidence type="ECO:0000313" key="3">
    <source>
        <dbReference type="EMBL" id="CAD9403281.1"/>
    </source>
</evidence>